<dbReference type="WBParaSite" id="PS1159_v2.g3366.t1">
    <property type="protein sequence ID" value="PS1159_v2.g3366.t1"/>
    <property type="gene ID" value="PS1159_v2.g3366"/>
</dbReference>
<organism evidence="1 2">
    <name type="scientific">Panagrolaimus sp. PS1159</name>
    <dbReference type="NCBI Taxonomy" id="55785"/>
    <lineage>
        <taxon>Eukaryota</taxon>
        <taxon>Metazoa</taxon>
        <taxon>Ecdysozoa</taxon>
        <taxon>Nematoda</taxon>
        <taxon>Chromadorea</taxon>
        <taxon>Rhabditida</taxon>
        <taxon>Tylenchina</taxon>
        <taxon>Panagrolaimomorpha</taxon>
        <taxon>Panagrolaimoidea</taxon>
        <taxon>Panagrolaimidae</taxon>
        <taxon>Panagrolaimus</taxon>
    </lineage>
</organism>
<protein>
    <submittedName>
        <fullName evidence="2">Uncharacterized protein</fullName>
    </submittedName>
</protein>
<proteinExistence type="predicted"/>
<name>A0AC35GAG3_9BILA</name>
<dbReference type="Proteomes" id="UP000887580">
    <property type="component" value="Unplaced"/>
</dbReference>
<reference evidence="2" key="1">
    <citation type="submission" date="2022-11" db="UniProtKB">
        <authorList>
            <consortium name="WormBaseParasite"/>
        </authorList>
    </citation>
    <scope>IDENTIFICATION</scope>
</reference>
<accession>A0AC35GAG3</accession>
<sequence length="310" mass="36148">MDLTIALIENSPSNGESNAAEDDGMIVRGSNRTKFMATYFRQNFSIPDSLVFYIAKNPTTWKMYQKMVKTCKYFFVKNPILVIDKNRTCYESQWTIDKTSYDMYQTTSKLWIASDLTVSLKYSITAETKDQNILTSIVPKLYRCDICFLRLLKQVISYRDLPLLTSSAKDIWFEKVVVKHEDGSNVNVQKIVEIASNAAFVYISHPTITSKTMEELLKVPHFSTLRDFSIRNVPEVFDIETFYKNKTTSFYVFFDDSISDEYKKRLDEIVDEIIATEEFDYKPALFGFRGLDYAQFLKLKDIFRSEKMIL</sequence>
<evidence type="ECO:0000313" key="2">
    <source>
        <dbReference type="WBParaSite" id="PS1159_v2.g3366.t1"/>
    </source>
</evidence>
<evidence type="ECO:0000313" key="1">
    <source>
        <dbReference type="Proteomes" id="UP000887580"/>
    </source>
</evidence>